<reference evidence="2 3" key="1">
    <citation type="journal article" date="2020" name="Sci. Rep.">
        <title>A novel cyanobacterial geosmin producer, revising GeoA distribution and dispersion patterns in Bacteria.</title>
        <authorList>
            <person name="Churro C."/>
            <person name="Semedo-Aguiar A.P."/>
            <person name="Silva A.D."/>
            <person name="Pereira-Leal J.B."/>
            <person name="Leite R.B."/>
        </authorList>
    </citation>
    <scope>NUCLEOTIDE SEQUENCE [LARGE SCALE GENOMIC DNA]</scope>
    <source>
        <strain evidence="2 3">IPMA8</strain>
    </source>
</reference>
<evidence type="ECO:0000313" key="3">
    <source>
        <dbReference type="Proteomes" id="UP000702425"/>
    </source>
</evidence>
<accession>A0ABX2D836</accession>
<feature type="transmembrane region" description="Helical" evidence="1">
    <location>
        <begin position="12"/>
        <end position="34"/>
    </location>
</feature>
<organism evidence="2 3">
    <name type="scientific">Microcoleus asticus IPMA8</name>
    <dbReference type="NCBI Taxonomy" id="2563858"/>
    <lineage>
        <taxon>Bacteria</taxon>
        <taxon>Bacillati</taxon>
        <taxon>Cyanobacteriota</taxon>
        <taxon>Cyanophyceae</taxon>
        <taxon>Oscillatoriophycideae</taxon>
        <taxon>Oscillatoriales</taxon>
        <taxon>Microcoleaceae</taxon>
        <taxon>Microcoleus</taxon>
        <taxon>Microcoleus asticus</taxon>
    </lineage>
</organism>
<dbReference type="EMBL" id="SRRZ01000203">
    <property type="protein sequence ID" value="NQE38313.1"/>
    <property type="molecule type" value="Genomic_DNA"/>
</dbReference>
<feature type="transmembrane region" description="Helical" evidence="1">
    <location>
        <begin position="72"/>
        <end position="90"/>
    </location>
</feature>
<name>A0ABX2D836_9CYAN</name>
<keyword evidence="1" id="KW-0472">Membrane</keyword>
<dbReference type="RefSeq" id="WP_172192961.1">
    <property type="nucleotide sequence ID" value="NZ_CAWPPK010000117.1"/>
</dbReference>
<gene>
    <name evidence="2" type="ORF">E5S67_06098</name>
</gene>
<feature type="transmembrane region" description="Helical" evidence="1">
    <location>
        <begin position="110"/>
        <end position="130"/>
    </location>
</feature>
<evidence type="ECO:0000256" key="1">
    <source>
        <dbReference type="SAM" id="Phobius"/>
    </source>
</evidence>
<dbReference type="Pfam" id="PF10990">
    <property type="entry name" value="DUF2809"/>
    <property type="match status" value="1"/>
</dbReference>
<keyword evidence="1" id="KW-0812">Transmembrane</keyword>
<sequence length="140" mass="16318">MNSPISPDRRFLKYRIALLITIIVIIPLGYAVRFSRGPAPEWFNDFFGSIAYEVFWILLVVLIWPRFSPIRAAVAVCLATCGVEFLQLWTPPFLQAMRATLPGRLILGNHFSWSDFISYFVGSFLGWLWVRWLHFTCFRL</sequence>
<dbReference type="Proteomes" id="UP000702425">
    <property type="component" value="Unassembled WGS sequence"/>
</dbReference>
<keyword evidence="1" id="KW-1133">Transmembrane helix</keyword>
<keyword evidence="3" id="KW-1185">Reference proteome</keyword>
<comment type="caution">
    <text evidence="2">The sequence shown here is derived from an EMBL/GenBank/DDBJ whole genome shotgun (WGS) entry which is preliminary data.</text>
</comment>
<protein>
    <recommendedName>
        <fullName evidence="4">DUF2809 domain-containing protein</fullName>
    </recommendedName>
</protein>
<evidence type="ECO:0008006" key="4">
    <source>
        <dbReference type="Google" id="ProtNLM"/>
    </source>
</evidence>
<evidence type="ECO:0000313" key="2">
    <source>
        <dbReference type="EMBL" id="NQE38313.1"/>
    </source>
</evidence>
<feature type="transmembrane region" description="Helical" evidence="1">
    <location>
        <begin position="46"/>
        <end position="65"/>
    </location>
</feature>
<proteinExistence type="predicted"/>
<dbReference type="InterPro" id="IPR021257">
    <property type="entry name" value="DUF2809"/>
</dbReference>